<dbReference type="Gene3D" id="3.30.70.20">
    <property type="match status" value="1"/>
</dbReference>
<dbReference type="InterPro" id="IPR004108">
    <property type="entry name" value="Fe_hydrogenase_lsu_C"/>
</dbReference>
<dbReference type="Pfam" id="PF02256">
    <property type="entry name" value="Fe_hyd_SSU"/>
    <property type="match status" value="1"/>
</dbReference>
<dbReference type="NCBIfam" id="TIGR02512">
    <property type="entry name" value="FeFe_hydrog_A"/>
    <property type="match status" value="1"/>
</dbReference>
<dbReference type="Gene3D" id="3.40.50.1780">
    <property type="match status" value="1"/>
</dbReference>
<protein>
    <submittedName>
        <fullName evidence="5">Iron hydrogenase 1</fullName>
        <ecNumber evidence="5">1.12.7.2</ecNumber>
    </submittedName>
</protein>
<dbReference type="AlphaFoldDB" id="A0A380NLH4"/>
<keyword evidence="2" id="KW-0408">Iron</keyword>
<keyword evidence="3" id="KW-0411">Iron-sulfur</keyword>
<dbReference type="SMART" id="SM00902">
    <property type="entry name" value="Fe_hyd_SSU"/>
    <property type="match status" value="1"/>
</dbReference>
<dbReference type="PROSITE" id="PS51379">
    <property type="entry name" value="4FE4S_FER_2"/>
    <property type="match status" value="2"/>
</dbReference>
<sequence length="480" mass="53251">MSFESRFQHIDRRVPIAEDNIAIVHDLEKCKNCTLCRRACADVMGVLDYYDLESTGDKPICVHCGQCAAACPFDSMNERSELDQVKAAIADPDKIVVIQTAPAVRVGIGEEFGYEPGSFLEGKMIGALRALGADYVVDTNFGADLTIMEEASELIERVINGHGELPQFTSCCPAWVKFAETYYPEYLPNISTTRSCIAMEAAVLKTYFAEKMKLDPEKIVSVSVAPCTAKKFEIRRPEQNKSAEYWGKEDLRDTDYCITTREFAKWIRESGVDFTQVEESTMDKYIGAETGGSVIFCNTGGVMEAAMRSAYKFITGNEPSPEPFTNLQDVRGMEGVKEADVEIGGKTLKVAVVHGGKNIRDFLDNMKATGKKYDFIEMMACRGGCIGGGGQPRVKMPVADKVKSARIEGIYKADAEMKLRSSYENPEIKAIYEEFLGKPLGERSEELLHTHYTDRSADLGVRKDVTPETCPTSPKFKKPE</sequence>
<dbReference type="GO" id="GO:0008901">
    <property type="term" value="F:ferredoxin hydrogenase activity"/>
    <property type="evidence" value="ECO:0007669"/>
    <property type="project" value="UniProtKB-EC"/>
</dbReference>
<dbReference type="OrthoDB" id="9805142at2"/>
<evidence type="ECO:0000259" key="4">
    <source>
        <dbReference type="PROSITE" id="PS51379"/>
    </source>
</evidence>
<dbReference type="GO" id="GO:0051536">
    <property type="term" value="F:iron-sulfur cluster binding"/>
    <property type="evidence" value="ECO:0007669"/>
    <property type="project" value="UniProtKB-KW"/>
</dbReference>
<dbReference type="InterPro" id="IPR017900">
    <property type="entry name" value="4Fe4S_Fe_S_CS"/>
</dbReference>
<accession>A0A380NLH4</accession>
<dbReference type="InterPro" id="IPR009016">
    <property type="entry name" value="Fe_hydrogenase"/>
</dbReference>
<dbReference type="SUPFAM" id="SSF53920">
    <property type="entry name" value="Fe-only hydrogenase"/>
    <property type="match status" value="1"/>
</dbReference>
<dbReference type="Gene3D" id="4.10.260.20">
    <property type="entry name" value="Iron hydrogenase, small subunit"/>
    <property type="match status" value="1"/>
</dbReference>
<gene>
    <name evidence="5" type="ORF">NCTC12020_01075</name>
</gene>
<keyword evidence="1" id="KW-0479">Metal-binding</keyword>
<dbReference type="Proteomes" id="UP000255367">
    <property type="component" value="Unassembled WGS sequence"/>
</dbReference>
<dbReference type="EC" id="1.12.7.2" evidence="5"/>
<dbReference type="InterPro" id="IPR003149">
    <property type="entry name" value="Fe_hydrogenase_ssu"/>
</dbReference>
<keyword evidence="6" id="KW-1185">Reference proteome</keyword>
<reference evidence="5 6" key="1">
    <citation type="submission" date="2018-06" db="EMBL/GenBank/DDBJ databases">
        <authorList>
            <consortium name="Pathogen Informatics"/>
            <person name="Doyle S."/>
        </authorList>
    </citation>
    <scope>NUCLEOTIDE SEQUENCE [LARGE SCALE GENOMIC DNA]</scope>
    <source>
        <strain evidence="5 6">NCTC12020</strain>
    </source>
</reference>
<feature type="domain" description="4Fe-4S ferredoxin-type" evidence="4">
    <location>
        <begin position="21"/>
        <end position="49"/>
    </location>
</feature>
<name>A0A380NLH4_9FIRM</name>
<dbReference type="InterPro" id="IPR013352">
    <property type="entry name" value="Fe_hydrogenase_subset"/>
</dbReference>
<dbReference type="EMBL" id="UHIO01000001">
    <property type="protein sequence ID" value="SUP43133.1"/>
    <property type="molecule type" value="Genomic_DNA"/>
</dbReference>
<dbReference type="RefSeq" id="WP_115310258.1">
    <property type="nucleotide sequence ID" value="NZ_UHIO01000001.1"/>
</dbReference>
<dbReference type="GO" id="GO:0005506">
    <property type="term" value="F:iron ion binding"/>
    <property type="evidence" value="ECO:0007669"/>
    <property type="project" value="InterPro"/>
</dbReference>
<proteinExistence type="predicted"/>
<dbReference type="InterPro" id="IPR050340">
    <property type="entry name" value="Cytosolic_Fe-S_CAF"/>
</dbReference>
<feature type="domain" description="4Fe-4S ferredoxin-type" evidence="4">
    <location>
        <begin position="52"/>
        <end position="81"/>
    </location>
</feature>
<evidence type="ECO:0000256" key="2">
    <source>
        <dbReference type="ARBA" id="ARBA00023004"/>
    </source>
</evidence>
<dbReference type="InterPro" id="IPR017896">
    <property type="entry name" value="4Fe4S_Fe-S-bd"/>
</dbReference>
<dbReference type="PROSITE" id="PS00198">
    <property type="entry name" value="4FE4S_FER_1"/>
    <property type="match status" value="1"/>
</dbReference>
<dbReference type="PANTHER" id="PTHR11615">
    <property type="entry name" value="NITRATE, FORMATE, IRON DEHYDROGENASE"/>
    <property type="match status" value="1"/>
</dbReference>
<dbReference type="InterPro" id="IPR036991">
    <property type="entry name" value="Fe_hydrogenase_ssu_sf"/>
</dbReference>
<organism evidence="5 6">
    <name type="scientific">Veillonella criceti</name>
    <dbReference type="NCBI Taxonomy" id="103891"/>
    <lineage>
        <taxon>Bacteria</taxon>
        <taxon>Bacillati</taxon>
        <taxon>Bacillota</taxon>
        <taxon>Negativicutes</taxon>
        <taxon>Veillonellales</taxon>
        <taxon>Veillonellaceae</taxon>
        <taxon>Veillonella</taxon>
    </lineage>
</organism>
<dbReference type="SUPFAM" id="SSF54862">
    <property type="entry name" value="4Fe-4S ferredoxins"/>
    <property type="match status" value="1"/>
</dbReference>
<dbReference type="Pfam" id="PF02906">
    <property type="entry name" value="Fe_hyd_lg_C"/>
    <property type="match status" value="1"/>
</dbReference>
<evidence type="ECO:0000313" key="5">
    <source>
        <dbReference type="EMBL" id="SUP43133.1"/>
    </source>
</evidence>
<evidence type="ECO:0000313" key="6">
    <source>
        <dbReference type="Proteomes" id="UP000255367"/>
    </source>
</evidence>
<evidence type="ECO:0000256" key="1">
    <source>
        <dbReference type="ARBA" id="ARBA00022723"/>
    </source>
</evidence>
<keyword evidence="5" id="KW-0560">Oxidoreductase</keyword>
<evidence type="ECO:0000256" key="3">
    <source>
        <dbReference type="ARBA" id="ARBA00023014"/>
    </source>
</evidence>
<dbReference type="Gene3D" id="3.40.950.10">
    <property type="entry name" value="Fe-only Hydrogenase (Larger Subunit), Chain L, domain 3"/>
    <property type="match status" value="1"/>
</dbReference>